<feature type="chain" id="PRO_5045037794" description="CopC domain-containing protein" evidence="5">
    <location>
        <begin position="27"/>
        <end position="129"/>
    </location>
</feature>
<dbReference type="RefSeq" id="WP_343896531.1">
    <property type="nucleotide sequence ID" value="NZ_BAAAFZ010000053.1"/>
</dbReference>
<dbReference type="InterPro" id="IPR014756">
    <property type="entry name" value="Ig_E-set"/>
</dbReference>
<dbReference type="Proteomes" id="UP001501588">
    <property type="component" value="Unassembled WGS sequence"/>
</dbReference>
<evidence type="ECO:0000256" key="1">
    <source>
        <dbReference type="ARBA" id="ARBA00004196"/>
    </source>
</evidence>
<feature type="signal peptide" evidence="5">
    <location>
        <begin position="1"/>
        <end position="26"/>
    </location>
</feature>
<evidence type="ECO:0000313" key="7">
    <source>
        <dbReference type="EMBL" id="GAA0592500.1"/>
    </source>
</evidence>
<sequence length="129" mass="13204">MSDLSRRGFGLAGAVLALGIAAAAPAAAHSGLHASEPADGAVLRAPPPAVALAFMEPVRVTSLRLLDEAGRERPLRREGERTAATREVRAAVQGALPPGAYRVEWRGASADGHVGGGAVGFRIVEPAPR</sequence>
<evidence type="ECO:0000256" key="4">
    <source>
        <dbReference type="ARBA" id="ARBA00023008"/>
    </source>
</evidence>
<dbReference type="InterPro" id="IPR032694">
    <property type="entry name" value="CopC/D"/>
</dbReference>
<protein>
    <recommendedName>
        <fullName evidence="6">CopC domain-containing protein</fullName>
    </recommendedName>
</protein>
<proteinExistence type="predicted"/>
<evidence type="ECO:0000259" key="6">
    <source>
        <dbReference type="Pfam" id="PF04234"/>
    </source>
</evidence>
<dbReference type="Gene3D" id="2.60.40.1220">
    <property type="match status" value="1"/>
</dbReference>
<dbReference type="EMBL" id="BAAAFZ010000053">
    <property type="protein sequence ID" value="GAA0592500.1"/>
    <property type="molecule type" value="Genomic_DNA"/>
</dbReference>
<dbReference type="PANTHER" id="PTHR34820:SF4">
    <property type="entry name" value="INNER MEMBRANE PROTEIN YEBZ"/>
    <property type="match status" value="1"/>
</dbReference>
<name>A0ABP3QK30_9PROT</name>
<evidence type="ECO:0000256" key="2">
    <source>
        <dbReference type="ARBA" id="ARBA00022723"/>
    </source>
</evidence>
<keyword evidence="4" id="KW-0186">Copper</keyword>
<dbReference type="InterPro" id="IPR007348">
    <property type="entry name" value="CopC_dom"/>
</dbReference>
<dbReference type="Pfam" id="PF04234">
    <property type="entry name" value="CopC"/>
    <property type="match status" value="1"/>
</dbReference>
<dbReference type="InterPro" id="IPR014755">
    <property type="entry name" value="Cu-Rt/internalin_Ig-like"/>
</dbReference>
<dbReference type="PROSITE" id="PS51318">
    <property type="entry name" value="TAT"/>
    <property type="match status" value="1"/>
</dbReference>
<reference evidence="8" key="1">
    <citation type="journal article" date="2019" name="Int. J. Syst. Evol. Microbiol.">
        <title>The Global Catalogue of Microorganisms (GCM) 10K type strain sequencing project: providing services to taxonomists for standard genome sequencing and annotation.</title>
        <authorList>
            <consortium name="The Broad Institute Genomics Platform"/>
            <consortium name="The Broad Institute Genome Sequencing Center for Infectious Disease"/>
            <person name="Wu L."/>
            <person name="Ma J."/>
        </authorList>
    </citation>
    <scope>NUCLEOTIDE SEQUENCE [LARGE SCALE GENOMIC DNA]</scope>
    <source>
        <strain evidence="8">JCM 9933</strain>
    </source>
</reference>
<evidence type="ECO:0000313" key="8">
    <source>
        <dbReference type="Proteomes" id="UP001501588"/>
    </source>
</evidence>
<feature type="domain" description="CopC" evidence="6">
    <location>
        <begin position="29"/>
        <end position="123"/>
    </location>
</feature>
<keyword evidence="8" id="KW-1185">Reference proteome</keyword>
<organism evidence="7 8">
    <name type="scientific">Craurococcus roseus</name>
    <dbReference type="NCBI Taxonomy" id="77585"/>
    <lineage>
        <taxon>Bacteria</taxon>
        <taxon>Pseudomonadati</taxon>
        <taxon>Pseudomonadota</taxon>
        <taxon>Alphaproteobacteria</taxon>
        <taxon>Acetobacterales</taxon>
        <taxon>Acetobacteraceae</taxon>
        <taxon>Craurococcus</taxon>
    </lineage>
</organism>
<dbReference type="PANTHER" id="PTHR34820">
    <property type="entry name" value="INNER MEMBRANE PROTEIN YEBZ"/>
    <property type="match status" value="1"/>
</dbReference>
<gene>
    <name evidence="7" type="ORF">GCM10009416_33620</name>
</gene>
<comment type="subcellular location">
    <subcellularLocation>
        <location evidence="1">Cell envelope</location>
    </subcellularLocation>
</comment>
<dbReference type="SUPFAM" id="SSF81296">
    <property type="entry name" value="E set domains"/>
    <property type="match status" value="1"/>
</dbReference>
<keyword evidence="3 5" id="KW-0732">Signal</keyword>
<accession>A0ABP3QK30</accession>
<dbReference type="InterPro" id="IPR006311">
    <property type="entry name" value="TAT_signal"/>
</dbReference>
<evidence type="ECO:0000256" key="5">
    <source>
        <dbReference type="SAM" id="SignalP"/>
    </source>
</evidence>
<evidence type="ECO:0000256" key="3">
    <source>
        <dbReference type="ARBA" id="ARBA00022729"/>
    </source>
</evidence>
<comment type="caution">
    <text evidence="7">The sequence shown here is derived from an EMBL/GenBank/DDBJ whole genome shotgun (WGS) entry which is preliminary data.</text>
</comment>
<keyword evidence="2" id="KW-0479">Metal-binding</keyword>